<protein>
    <submittedName>
        <fullName evidence="2">Flagellar hook-associated protein FlgL</fullName>
    </submittedName>
</protein>
<dbReference type="Proteomes" id="UP000051870">
    <property type="component" value="Unassembled WGS sequence"/>
</dbReference>
<dbReference type="InterPro" id="IPR046358">
    <property type="entry name" value="Flagellin_C"/>
</dbReference>
<dbReference type="SUPFAM" id="SSF64518">
    <property type="entry name" value="Phase 1 flagellin"/>
    <property type="match status" value="1"/>
</dbReference>
<dbReference type="STRING" id="1715693.PH7735_03689"/>
<accession>A0A0N7MAJ4</accession>
<sequence length="334" mass="35662">MQSIGNLTQRFVLRAQTSSLKSELVELSQEVATGQTSDKARFLSGDFNAIADLQHSLKRLESYRLVAAETKLALDTAGGALSTLYSFSSNLAEKLPLLSETGTNIAVNAIAAEGLQAFQGAVSALNSNTAGRSVFGGAQFDQPVLAPSDEILTAVREQIEAVATPAEYIQSLDDWFSAPGGGFETVAYLGSDNFSEPVNVGDDVSVGFDLKADQSGIRKVLRDFAAIALVADPAFGFSDADKTQIFETMLPELADSRNTLIDMQAQLGVSQEYLETAIATNEAGRLATESAIADLLSVDPFETATRLENVSTQMEGIYLVTARLNQMSLMDYLS</sequence>
<dbReference type="Pfam" id="PF00700">
    <property type="entry name" value="Flagellin_C"/>
    <property type="match status" value="1"/>
</dbReference>
<organism evidence="2 3">
    <name type="scientific">Shimia thalassica</name>
    <dbReference type="NCBI Taxonomy" id="1715693"/>
    <lineage>
        <taxon>Bacteria</taxon>
        <taxon>Pseudomonadati</taxon>
        <taxon>Pseudomonadota</taxon>
        <taxon>Alphaproteobacteria</taxon>
        <taxon>Rhodobacterales</taxon>
        <taxon>Roseobacteraceae</taxon>
    </lineage>
</organism>
<keyword evidence="3" id="KW-1185">Reference proteome</keyword>
<dbReference type="RefSeq" id="WP_058312862.1">
    <property type="nucleotide sequence ID" value="NZ_CYTW01000006.1"/>
</dbReference>
<evidence type="ECO:0000313" key="3">
    <source>
        <dbReference type="Proteomes" id="UP000051870"/>
    </source>
</evidence>
<gene>
    <name evidence="2" type="ORF">PH7735_03689</name>
</gene>
<name>A0A0N7MAJ4_9RHOB</name>
<proteinExistence type="predicted"/>
<keyword evidence="2" id="KW-0966">Cell projection</keyword>
<dbReference type="EMBL" id="CYTW01000006">
    <property type="protein sequence ID" value="CUK12589.1"/>
    <property type="molecule type" value="Genomic_DNA"/>
</dbReference>
<keyword evidence="2" id="KW-0282">Flagellum</keyword>
<evidence type="ECO:0000259" key="1">
    <source>
        <dbReference type="Pfam" id="PF00700"/>
    </source>
</evidence>
<evidence type="ECO:0000313" key="2">
    <source>
        <dbReference type="EMBL" id="CUK12589.1"/>
    </source>
</evidence>
<dbReference type="AlphaFoldDB" id="A0A0N7MAJ4"/>
<feature type="domain" description="Flagellin C-terminal" evidence="1">
    <location>
        <begin position="258"/>
        <end position="333"/>
    </location>
</feature>
<keyword evidence="2" id="KW-0969">Cilium</keyword>
<dbReference type="GeneID" id="83882662"/>
<dbReference type="Gene3D" id="1.20.1330.10">
    <property type="entry name" value="f41 fragment of flagellin, N-terminal domain"/>
    <property type="match status" value="1"/>
</dbReference>
<reference evidence="3" key="1">
    <citation type="submission" date="2015-09" db="EMBL/GenBank/DDBJ databases">
        <authorList>
            <person name="Rodrigo-Torres Lidia"/>
            <person name="Arahal R.David."/>
        </authorList>
    </citation>
    <scope>NUCLEOTIDE SEQUENCE [LARGE SCALE GENOMIC DNA]</scope>
    <source>
        <strain evidence="3">CECT 7735</strain>
    </source>
</reference>